<dbReference type="Pfam" id="PF09809">
    <property type="entry name" value="MRP-L27"/>
    <property type="match status" value="1"/>
</dbReference>
<protein>
    <submittedName>
        <fullName evidence="8">39S ribosomal protein L41, mitochondrial</fullName>
    </submittedName>
</protein>
<dbReference type="InterPro" id="IPR019189">
    <property type="entry name" value="Ribosomal_mL41"/>
</dbReference>
<dbReference type="GO" id="GO:0003735">
    <property type="term" value="F:structural constituent of ribosome"/>
    <property type="evidence" value="ECO:0007669"/>
    <property type="project" value="InterPro"/>
</dbReference>
<proteinExistence type="inferred from homology"/>
<accession>A0A6J3K2R9</accession>
<evidence type="ECO:0000256" key="3">
    <source>
        <dbReference type="ARBA" id="ARBA00022946"/>
    </source>
</evidence>
<evidence type="ECO:0000313" key="7">
    <source>
        <dbReference type="Proteomes" id="UP000504631"/>
    </source>
</evidence>
<dbReference type="GeneID" id="117232238"/>
<name>A0A6J3K2R9_9HYME</name>
<dbReference type="KEGG" id="bvk:117232238"/>
<dbReference type="PANTHER" id="PTHR21338">
    <property type="entry name" value="MITOCHONDRIAL RIBOSOMAL PROTEIN L41"/>
    <property type="match status" value="1"/>
</dbReference>
<keyword evidence="7" id="KW-1185">Reference proteome</keyword>
<evidence type="ECO:0000256" key="2">
    <source>
        <dbReference type="ARBA" id="ARBA00010152"/>
    </source>
</evidence>
<evidence type="ECO:0000256" key="5">
    <source>
        <dbReference type="ARBA" id="ARBA00023128"/>
    </source>
</evidence>
<reference evidence="8" key="1">
    <citation type="submission" date="2025-08" db="UniProtKB">
        <authorList>
            <consortium name="RefSeq"/>
        </authorList>
    </citation>
    <scope>IDENTIFICATION</scope>
    <source>
        <tissue evidence="8">Muscle</tissue>
    </source>
</reference>
<dbReference type="AlphaFoldDB" id="A0A6J3K2R9"/>
<comment type="subcellular location">
    <subcellularLocation>
        <location evidence="1">Mitochondrion</location>
    </subcellularLocation>
</comment>
<dbReference type="GO" id="GO:0005762">
    <property type="term" value="C:mitochondrial large ribosomal subunit"/>
    <property type="evidence" value="ECO:0007669"/>
    <property type="project" value="InterPro"/>
</dbReference>
<organism evidence="7 8">
    <name type="scientific">Bombus vosnesenskii</name>
    <dbReference type="NCBI Taxonomy" id="207650"/>
    <lineage>
        <taxon>Eukaryota</taxon>
        <taxon>Metazoa</taxon>
        <taxon>Ecdysozoa</taxon>
        <taxon>Arthropoda</taxon>
        <taxon>Hexapoda</taxon>
        <taxon>Insecta</taxon>
        <taxon>Pterygota</taxon>
        <taxon>Neoptera</taxon>
        <taxon>Endopterygota</taxon>
        <taxon>Hymenoptera</taxon>
        <taxon>Apocrita</taxon>
        <taxon>Aculeata</taxon>
        <taxon>Apoidea</taxon>
        <taxon>Anthophila</taxon>
        <taxon>Apidae</taxon>
        <taxon>Bombus</taxon>
        <taxon>Pyrobombus</taxon>
    </lineage>
</organism>
<evidence type="ECO:0000256" key="6">
    <source>
        <dbReference type="ARBA" id="ARBA00023274"/>
    </source>
</evidence>
<dbReference type="RefSeq" id="XP_033347382.1">
    <property type="nucleotide sequence ID" value="XM_033491491.1"/>
</dbReference>
<sequence>MASTFMVVTRQISTSASCHGKRNFRMIQIFNKRGSRAYKEARAKDPNYDIPIDRRGVKITGKWVNNHWVNIPEMIPELIVPSLENFHLKPYVSYKVTDVKKREYTAKDLFNLVYADKIKKDFKEGQLNPDGEPLNPNEYEALTPEEARIRAEMTGTDIFQMDVERPKKS</sequence>
<dbReference type="Proteomes" id="UP000504631">
    <property type="component" value="Unplaced"/>
</dbReference>
<comment type="similarity">
    <text evidence="2">Belongs to the mitochondrion-specific ribosomal protein mL41 family.</text>
</comment>
<keyword evidence="5" id="KW-0496">Mitochondrion</keyword>
<dbReference type="GO" id="GO:0006412">
    <property type="term" value="P:translation"/>
    <property type="evidence" value="ECO:0007669"/>
    <property type="project" value="TreeGrafter"/>
</dbReference>
<evidence type="ECO:0000313" key="8">
    <source>
        <dbReference type="RefSeq" id="XP_033347382.1"/>
    </source>
</evidence>
<dbReference type="PANTHER" id="PTHR21338:SF0">
    <property type="entry name" value="LARGE RIBOSOMAL SUBUNIT PROTEIN ML41"/>
    <property type="match status" value="1"/>
</dbReference>
<keyword evidence="4 8" id="KW-0689">Ribosomal protein</keyword>
<evidence type="ECO:0000256" key="1">
    <source>
        <dbReference type="ARBA" id="ARBA00004173"/>
    </source>
</evidence>
<gene>
    <name evidence="8" type="primary">LOC117232238</name>
</gene>
<keyword evidence="6" id="KW-0687">Ribonucleoprotein</keyword>
<evidence type="ECO:0000256" key="4">
    <source>
        <dbReference type="ARBA" id="ARBA00022980"/>
    </source>
</evidence>
<dbReference type="CTD" id="64975"/>
<keyword evidence="3" id="KW-0809">Transit peptide</keyword>